<feature type="region of interest" description="Disordered" evidence="1">
    <location>
        <begin position="1"/>
        <end position="25"/>
    </location>
</feature>
<protein>
    <submittedName>
        <fullName evidence="2">Uncharacterized protein</fullName>
    </submittedName>
</protein>
<evidence type="ECO:0000313" key="2">
    <source>
        <dbReference type="EMBL" id="CAF1243607.1"/>
    </source>
</evidence>
<dbReference type="Proteomes" id="UP000663882">
    <property type="component" value="Unassembled WGS sequence"/>
</dbReference>
<gene>
    <name evidence="2" type="ORF">RFH988_LOCUS26798</name>
</gene>
<comment type="caution">
    <text evidence="2">The sequence shown here is derived from an EMBL/GenBank/DDBJ whole genome shotgun (WGS) entry which is preliminary data.</text>
</comment>
<sequence length="435" mass="50452">MKNLIKKHGGGQFNSDTENLPSSQEQRYTKEEAKRKLNIVFELLDSPTVRDIRRLKYIRQNVDAACSILHTLCDMLLDTEDKSINQHLSMKDINALLSGFNTLFQQSGDVEQIRLLTISPDSWGRTMIQKWFNCSEYQARQALLLKKNKGFLAFPEYSNGNKPLSDSTIKLVTEFYLQDGISRASPRKKDVIHINKVPVPVRFMEITGREAFQQFISQNPTTNIGKSSFYALRPRQIKFNAPLDTCLCIYHENMHLLLKGWNKFLKNNLPDRNAGLELITDKYLINRIVCGIPFEDCFNRRCNTCSMVNPSDILLENININKDENSSWSQWKTLNNKVDLHHINGFAYSLLDEIDSQWTKFLLHSHVTTEQKEYIKILRLNSSENTYIVAQIDFAENFTIFQQREYNTMQTPRLKITLTWYTRKRDSVGGGINSV</sequence>
<reference evidence="2" key="1">
    <citation type="submission" date="2021-02" db="EMBL/GenBank/DDBJ databases">
        <authorList>
            <person name="Nowell W R."/>
        </authorList>
    </citation>
    <scope>NUCLEOTIDE SEQUENCE</scope>
</reference>
<evidence type="ECO:0000256" key="1">
    <source>
        <dbReference type="SAM" id="MobiDB-lite"/>
    </source>
</evidence>
<name>A0A814ZD42_9BILA</name>
<proteinExistence type="predicted"/>
<dbReference type="AlphaFoldDB" id="A0A814ZD42"/>
<dbReference type="EMBL" id="CAJNOO010002183">
    <property type="protein sequence ID" value="CAF1243607.1"/>
    <property type="molecule type" value="Genomic_DNA"/>
</dbReference>
<accession>A0A814ZD42</accession>
<dbReference type="PANTHER" id="PTHR46601">
    <property type="entry name" value="ULP_PROTEASE DOMAIN-CONTAINING PROTEIN"/>
    <property type="match status" value="1"/>
</dbReference>
<evidence type="ECO:0000313" key="3">
    <source>
        <dbReference type="Proteomes" id="UP000663882"/>
    </source>
</evidence>
<organism evidence="2 3">
    <name type="scientific">Rotaria sordida</name>
    <dbReference type="NCBI Taxonomy" id="392033"/>
    <lineage>
        <taxon>Eukaryota</taxon>
        <taxon>Metazoa</taxon>
        <taxon>Spiralia</taxon>
        <taxon>Gnathifera</taxon>
        <taxon>Rotifera</taxon>
        <taxon>Eurotatoria</taxon>
        <taxon>Bdelloidea</taxon>
        <taxon>Philodinida</taxon>
        <taxon>Philodinidae</taxon>
        <taxon>Rotaria</taxon>
    </lineage>
</organism>
<feature type="compositionally biased region" description="Polar residues" evidence="1">
    <location>
        <begin position="13"/>
        <end position="25"/>
    </location>
</feature>
<dbReference type="PANTHER" id="PTHR46601:SF1">
    <property type="entry name" value="ADF-H DOMAIN-CONTAINING PROTEIN"/>
    <property type="match status" value="1"/>
</dbReference>
<dbReference type="OrthoDB" id="10062343at2759"/>